<gene>
    <name evidence="2" type="ORF">FXF65_15275</name>
</gene>
<dbReference type="Gene3D" id="3.40.50.1820">
    <property type="entry name" value="alpha/beta hydrolase"/>
    <property type="match status" value="1"/>
</dbReference>
<dbReference type="PANTHER" id="PTHR37017:SF11">
    <property type="entry name" value="ESTERASE_LIPASE_THIOESTERASE DOMAIN-CONTAINING PROTEIN"/>
    <property type="match status" value="1"/>
</dbReference>
<keyword evidence="2" id="KW-0378">Hydrolase</keyword>
<sequence length="286" mass="29698">MKRPSIRAAGRARRRPTAAAIVLSAVALILASLSQTSSAFSQEKPSKTTKPTIVLVHGAWADASNWSGVVARLQDDGYQVAAIANPLRSLSGDAASVRAYLETVRGPVVLVGHSYGGAVITNAATGNPNIKALVYVNAFAPDEGESGTQLAGPDSALSVDPTTVFDFVPATLPPTPTTDLYLKKSTVFASFATGLSARDKAIVAASQRAATLGALSEPSGAPAWRTIPSWYLIGKKDAIIPPSAERAMAKRAHSTVIEYNGGHLGLISDPGTVTRGIELAARTTVR</sequence>
<dbReference type="Pfam" id="PF12697">
    <property type="entry name" value="Abhydrolase_6"/>
    <property type="match status" value="1"/>
</dbReference>
<dbReference type="AlphaFoldDB" id="A0A5D0UE86"/>
<dbReference type="InterPro" id="IPR000073">
    <property type="entry name" value="AB_hydrolase_1"/>
</dbReference>
<dbReference type="InterPro" id="IPR029058">
    <property type="entry name" value="AB_hydrolase_fold"/>
</dbReference>
<dbReference type="PANTHER" id="PTHR37017">
    <property type="entry name" value="AB HYDROLASE-1 DOMAIN-CONTAINING PROTEIN-RELATED"/>
    <property type="match status" value="1"/>
</dbReference>
<reference evidence="2 3" key="1">
    <citation type="submission" date="2019-08" db="EMBL/GenBank/DDBJ databases">
        <title>Actinomadura sp. nov. CYP1-5 isolated from mountain soil.</title>
        <authorList>
            <person name="Songsumanus A."/>
            <person name="Kuncharoen N."/>
            <person name="Kudo T."/>
            <person name="Yuki M."/>
            <person name="Igarashi Y."/>
            <person name="Tanasupawat S."/>
        </authorList>
    </citation>
    <scope>NUCLEOTIDE SEQUENCE [LARGE SCALE GENOMIC DNA]</scope>
    <source>
        <strain evidence="2 3">GKU157</strain>
    </source>
</reference>
<protein>
    <submittedName>
        <fullName evidence="2">Alpha/beta hydrolase</fullName>
    </submittedName>
</protein>
<evidence type="ECO:0000259" key="1">
    <source>
        <dbReference type="Pfam" id="PF12697"/>
    </source>
</evidence>
<evidence type="ECO:0000313" key="2">
    <source>
        <dbReference type="EMBL" id="TYC15419.1"/>
    </source>
</evidence>
<evidence type="ECO:0000313" key="3">
    <source>
        <dbReference type="Proteomes" id="UP000322634"/>
    </source>
</evidence>
<dbReference type="OrthoDB" id="9814966at2"/>
<feature type="domain" description="AB hydrolase-1" evidence="1">
    <location>
        <begin position="53"/>
        <end position="272"/>
    </location>
</feature>
<dbReference type="Proteomes" id="UP000322634">
    <property type="component" value="Unassembled WGS sequence"/>
</dbReference>
<dbReference type="RefSeq" id="WP_148350561.1">
    <property type="nucleotide sequence ID" value="NZ_JBHSBF010000027.1"/>
</dbReference>
<name>A0A5D0UE86_9ACTN</name>
<keyword evidence="3" id="KW-1185">Reference proteome</keyword>
<dbReference type="EMBL" id="VSFF01000005">
    <property type="protein sequence ID" value="TYC15419.1"/>
    <property type="molecule type" value="Genomic_DNA"/>
</dbReference>
<proteinExistence type="predicted"/>
<dbReference type="GO" id="GO:0016787">
    <property type="term" value="F:hydrolase activity"/>
    <property type="evidence" value="ECO:0007669"/>
    <property type="project" value="UniProtKB-KW"/>
</dbReference>
<organism evidence="2 3">
    <name type="scientific">Actinomadura syzygii</name>
    <dbReference type="NCBI Taxonomy" id="1427538"/>
    <lineage>
        <taxon>Bacteria</taxon>
        <taxon>Bacillati</taxon>
        <taxon>Actinomycetota</taxon>
        <taxon>Actinomycetes</taxon>
        <taxon>Streptosporangiales</taxon>
        <taxon>Thermomonosporaceae</taxon>
        <taxon>Actinomadura</taxon>
    </lineage>
</organism>
<dbReference type="SUPFAM" id="SSF53474">
    <property type="entry name" value="alpha/beta-Hydrolases"/>
    <property type="match status" value="1"/>
</dbReference>
<comment type="caution">
    <text evidence="2">The sequence shown here is derived from an EMBL/GenBank/DDBJ whole genome shotgun (WGS) entry which is preliminary data.</text>
</comment>
<dbReference type="InterPro" id="IPR052897">
    <property type="entry name" value="Sec-Metab_Biosynth_Hydrolase"/>
</dbReference>
<accession>A0A5D0UE86</accession>